<dbReference type="EnsemblMetazoa" id="GAUT002330-RA">
    <property type="protein sequence ID" value="GAUT002330-PA"/>
    <property type="gene ID" value="GAUT002330"/>
</dbReference>
<accession>A0A1A9UEM1</accession>
<evidence type="ECO:0000313" key="2">
    <source>
        <dbReference type="Proteomes" id="UP000078200"/>
    </source>
</evidence>
<name>A0A1A9UEM1_GLOAU</name>
<organism evidence="1 2">
    <name type="scientific">Glossina austeni</name>
    <name type="common">Savannah tsetse fly</name>
    <dbReference type="NCBI Taxonomy" id="7395"/>
    <lineage>
        <taxon>Eukaryota</taxon>
        <taxon>Metazoa</taxon>
        <taxon>Ecdysozoa</taxon>
        <taxon>Arthropoda</taxon>
        <taxon>Hexapoda</taxon>
        <taxon>Insecta</taxon>
        <taxon>Pterygota</taxon>
        <taxon>Neoptera</taxon>
        <taxon>Endopterygota</taxon>
        <taxon>Diptera</taxon>
        <taxon>Brachycera</taxon>
        <taxon>Muscomorpha</taxon>
        <taxon>Hippoboscoidea</taxon>
        <taxon>Glossinidae</taxon>
        <taxon>Glossina</taxon>
    </lineage>
</organism>
<evidence type="ECO:0000313" key="1">
    <source>
        <dbReference type="EnsemblMetazoa" id="GAUT002330-PA"/>
    </source>
</evidence>
<protein>
    <submittedName>
        <fullName evidence="1">Uncharacterized protein</fullName>
    </submittedName>
</protein>
<keyword evidence="2" id="KW-1185">Reference proteome</keyword>
<dbReference type="Proteomes" id="UP000078200">
    <property type="component" value="Unassembled WGS sequence"/>
</dbReference>
<proteinExistence type="predicted"/>
<dbReference type="AlphaFoldDB" id="A0A1A9UEM1"/>
<sequence>MASAILCISIHSWASIDLNSILKPLKLKDSFVMKRTVIESEHDLIMAVYCYCHCLPDDVLHQVREILSVYDDPVPSENANNSNCCWYNFRDNLNLIFSHKDSLC</sequence>
<reference evidence="1" key="1">
    <citation type="submission" date="2020-05" db="UniProtKB">
        <authorList>
            <consortium name="EnsemblMetazoa"/>
        </authorList>
    </citation>
    <scope>IDENTIFICATION</scope>
    <source>
        <strain evidence="1">TTRI</strain>
    </source>
</reference>
<dbReference type="VEuPathDB" id="VectorBase:GAUT002330"/>